<comment type="similarity">
    <text evidence="3">Belongs to the 3-hydroxybenzoate 6-hydroxylase family.</text>
</comment>
<evidence type="ECO:0000313" key="6">
    <source>
        <dbReference type="Proteomes" id="UP001341840"/>
    </source>
</evidence>
<protein>
    <recommendedName>
        <fullName evidence="4">FAD-binding domain-containing protein</fullName>
    </recommendedName>
</protein>
<dbReference type="Pfam" id="PF01494">
    <property type="entry name" value="FAD_binding_3"/>
    <property type="match status" value="2"/>
</dbReference>
<dbReference type="Gene3D" id="3.50.50.60">
    <property type="entry name" value="FAD/NAD(P)-binding domain"/>
    <property type="match status" value="1"/>
</dbReference>
<organism evidence="5 6">
    <name type="scientific">Stylosanthes scabra</name>
    <dbReference type="NCBI Taxonomy" id="79078"/>
    <lineage>
        <taxon>Eukaryota</taxon>
        <taxon>Viridiplantae</taxon>
        <taxon>Streptophyta</taxon>
        <taxon>Embryophyta</taxon>
        <taxon>Tracheophyta</taxon>
        <taxon>Spermatophyta</taxon>
        <taxon>Magnoliopsida</taxon>
        <taxon>eudicotyledons</taxon>
        <taxon>Gunneridae</taxon>
        <taxon>Pentapetalae</taxon>
        <taxon>rosids</taxon>
        <taxon>fabids</taxon>
        <taxon>Fabales</taxon>
        <taxon>Fabaceae</taxon>
        <taxon>Papilionoideae</taxon>
        <taxon>50 kb inversion clade</taxon>
        <taxon>dalbergioids sensu lato</taxon>
        <taxon>Dalbergieae</taxon>
        <taxon>Pterocarpus clade</taxon>
        <taxon>Stylosanthes</taxon>
    </lineage>
</organism>
<dbReference type="PANTHER" id="PTHR45934">
    <property type="entry name" value="FAD/NAD(P)-BINDING OXIDOREDUCTASE FAMILY PROTEIN"/>
    <property type="match status" value="1"/>
</dbReference>
<evidence type="ECO:0000259" key="4">
    <source>
        <dbReference type="Pfam" id="PF01494"/>
    </source>
</evidence>
<gene>
    <name evidence="5" type="ORF">PIB30_038778</name>
</gene>
<dbReference type="InterPro" id="IPR002938">
    <property type="entry name" value="FAD-bd"/>
</dbReference>
<dbReference type="Proteomes" id="UP001341840">
    <property type="component" value="Unassembled WGS sequence"/>
</dbReference>
<keyword evidence="2" id="KW-0503">Monooxygenase</keyword>
<evidence type="ECO:0000313" key="5">
    <source>
        <dbReference type="EMBL" id="MED6195537.1"/>
    </source>
</evidence>
<reference evidence="5 6" key="1">
    <citation type="journal article" date="2023" name="Plants (Basel)">
        <title>Bridging the Gap: Combining Genomics and Transcriptomics Approaches to Understand Stylosanthes scabra, an Orphan Legume from the Brazilian Caatinga.</title>
        <authorList>
            <person name="Ferreira-Neto J.R.C."/>
            <person name="da Silva M.D."/>
            <person name="Binneck E."/>
            <person name="de Melo N.F."/>
            <person name="da Silva R.H."/>
            <person name="de Melo A.L.T.M."/>
            <person name="Pandolfi V."/>
            <person name="Bustamante F.O."/>
            <person name="Brasileiro-Vidal A.C."/>
            <person name="Benko-Iseppon A.M."/>
        </authorList>
    </citation>
    <scope>NUCLEOTIDE SEQUENCE [LARGE SCALE GENOMIC DNA]</scope>
    <source>
        <tissue evidence="5">Leaves</tissue>
    </source>
</reference>
<dbReference type="EMBL" id="JASCZI010211650">
    <property type="protein sequence ID" value="MED6195537.1"/>
    <property type="molecule type" value="Genomic_DNA"/>
</dbReference>
<comment type="caution">
    <text evidence="5">The sequence shown here is derived from an EMBL/GenBank/DDBJ whole genome shotgun (WGS) entry which is preliminary data.</text>
</comment>
<feature type="domain" description="FAD-binding" evidence="4">
    <location>
        <begin position="8"/>
        <end position="69"/>
    </location>
</feature>
<dbReference type="InterPro" id="IPR036188">
    <property type="entry name" value="FAD/NAD-bd_sf"/>
</dbReference>
<dbReference type="PANTHER" id="PTHR45934:SF20">
    <property type="entry name" value="MONOOXYGENASE 2-RELATED"/>
    <property type="match status" value="1"/>
</dbReference>
<proteinExistence type="inferred from homology"/>
<dbReference type="SUPFAM" id="SSF51905">
    <property type="entry name" value="FAD/NAD(P)-binding domain"/>
    <property type="match status" value="1"/>
</dbReference>
<sequence>MVETIVEDIVIVGAGIAGLATALGLHRLGVPSLVLESAEKLRVYGFGLTTWTNAWKALDVLGVGDILRRRHLCLTSCGNVEVRCVLRELMVEALANELPSGTIRYSSKLIAIEDSGFSKILHLQDGTTIKTKVLIGCDGINSVVAKWLGFKETCFTGRYCVRACAKLGSDDNDGVEPNFMHFFGKGFRSGFLPCDHKTIYWFFTWTPSSQDMEMAKSPTKMKQFVLSKLEKAPSEIRSIIEKTEAEDIFTAPLRYRPQWELMRGNISKGNVCVAGDAFHPMAPDIAQGGCCSLEDAVALAKCVAEIFNNKKKNIDYDNNEEEKEKELYKRIESGLEKYANQRRWRIVDISLTSLLMGYFVEGDLDFVSHLRDKFFGSLLAHVMLNKSDFDCGRY</sequence>
<evidence type="ECO:0000256" key="2">
    <source>
        <dbReference type="ARBA" id="ARBA00023033"/>
    </source>
</evidence>
<name>A0ABU6XCY9_9FABA</name>
<keyword evidence="6" id="KW-1185">Reference proteome</keyword>
<feature type="domain" description="FAD-binding" evidence="4">
    <location>
        <begin position="124"/>
        <end position="313"/>
    </location>
</feature>
<dbReference type="PRINTS" id="PR00420">
    <property type="entry name" value="RNGMNOXGNASE"/>
</dbReference>
<evidence type="ECO:0000256" key="1">
    <source>
        <dbReference type="ARBA" id="ARBA00023002"/>
    </source>
</evidence>
<dbReference type="InterPro" id="IPR044560">
    <property type="entry name" value="MOase"/>
</dbReference>
<accession>A0ABU6XCY9</accession>
<keyword evidence="1" id="KW-0560">Oxidoreductase</keyword>
<evidence type="ECO:0000256" key="3">
    <source>
        <dbReference type="ARBA" id="ARBA00024018"/>
    </source>
</evidence>